<dbReference type="SMART" id="SM00754">
    <property type="entry name" value="CHRD"/>
    <property type="match status" value="4"/>
</dbReference>
<sequence>MEFILKFTALVIFTNVFGVAAAKKSNKLFDEDVPVSPKAAECVFDKQRYELGSLWTPDLGPPIGILSCMRCKCVPFQKKRRIVARVHCHSIKEQCPKPKCEEPIMLPGRCCKICPGDLSPETAQDILPQNIVEIEQNTNKHFVSLLTSLKANSLNETSLVATGRFSFKENSLYYSFYTSEKAGRPQKLQFIDTQGNILEEFSIFNSTNNPSYQDAPQKICGVWRRLPKGYQKMLRQEKIYAVLVWKTKGQELTISGSVKKNNALESELLSSLLKPEPTSNSIGAAGTAMVSLITNSTVKISVIFNGLFMPSEIANVPIKITLSLKKHLVFEETINILKPASDLNTIEFNVKMSEDNFTRLTKGEMILNIASVSNPQQLKLSGNIMTRATCEMFQATLASSEPGMSWLYLNNAGSLIYNVYIGNSSQPNASLVHANSKTMTEDTSLTLKVQENGWANGTMDKVTPEVLQSLYAGDLSINVATSSQKNIEGRLNVKYMDEARDSAAPVLLKEQSSLAMNSLGMAWVSVDSDCYLHYDVSLEGLKSDRKLELWMELYPIIAPGAPFINKPLESFQGTSIEGSPVEVLTRDELSMLENGVNYLKVKDAGSEVVLLMATVVKVPIPASCTPYNSLDKTVFLDDLPEVVQSDKCFFEGKFHKNEEIWVPANNSCQMCFCQNGKARCDLTTCPELSCTFGRKTIVEGECCPVCTNDSMIVSSAKGPKCVLNGKSYLSGSKFHPFLLPIGFDLCTECYCDHQQYQIKCIRLTNTEKCGNRKNVDINDPFSDDFMEKVRNPQITQKENPAVKVLSEGGCKNPINANKPYINGSKYHPFIDSLGEYKCVTCKCQDGNAQCSRQHCDKSTCKQMYEIKRKKGKVNASEFCCSLKDCRKMRYKKKAN</sequence>
<dbReference type="Gene3D" id="6.20.200.20">
    <property type="match status" value="1"/>
</dbReference>
<dbReference type="GO" id="GO:0036122">
    <property type="term" value="F:BMP binding"/>
    <property type="evidence" value="ECO:0007669"/>
    <property type="project" value="TreeGrafter"/>
</dbReference>
<dbReference type="OrthoDB" id="9829321at2759"/>
<evidence type="ECO:0000256" key="4">
    <source>
        <dbReference type="ARBA" id="ARBA00022525"/>
    </source>
</evidence>
<evidence type="ECO:0000256" key="6">
    <source>
        <dbReference type="ARBA" id="ARBA00023180"/>
    </source>
</evidence>
<dbReference type="EMBL" id="OU892278">
    <property type="protein sequence ID" value="CAG9764348.1"/>
    <property type="molecule type" value="Genomic_DNA"/>
</dbReference>
<dbReference type="Proteomes" id="UP001152799">
    <property type="component" value="Chromosome 2"/>
</dbReference>
<dbReference type="InterPro" id="IPR016353">
    <property type="entry name" value="Chordin"/>
</dbReference>
<dbReference type="GO" id="GO:0030514">
    <property type="term" value="P:negative regulation of BMP signaling pathway"/>
    <property type="evidence" value="ECO:0007669"/>
    <property type="project" value="TreeGrafter"/>
</dbReference>
<evidence type="ECO:0000256" key="2">
    <source>
        <dbReference type="ARBA" id="ARBA00007156"/>
    </source>
</evidence>
<dbReference type="Pfam" id="PF00093">
    <property type="entry name" value="VWC"/>
    <property type="match status" value="2"/>
</dbReference>
<evidence type="ECO:0000256" key="5">
    <source>
        <dbReference type="ARBA" id="ARBA00022737"/>
    </source>
</evidence>
<reference evidence="9" key="1">
    <citation type="submission" date="2022-01" db="EMBL/GenBank/DDBJ databases">
        <authorList>
            <person name="King R."/>
        </authorList>
    </citation>
    <scope>NUCLEOTIDE SEQUENCE</scope>
</reference>
<keyword evidence="6" id="KW-0325">Glycoprotein</keyword>
<keyword evidence="5" id="KW-0677">Repeat</keyword>
<dbReference type="SUPFAM" id="SSF57603">
    <property type="entry name" value="FnI-like domain"/>
    <property type="match status" value="2"/>
</dbReference>
<comment type="subcellular location">
    <subcellularLocation>
        <location evidence="1">Secreted</location>
    </subcellularLocation>
</comment>
<keyword evidence="7" id="KW-0732">Signal</keyword>
<dbReference type="AlphaFoldDB" id="A0A9N9QMW4"/>
<evidence type="ECO:0000256" key="1">
    <source>
        <dbReference type="ARBA" id="ARBA00004613"/>
    </source>
</evidence>
<dbReference type="PIRSF" id="PIRSF002496">
    <property type="entry name" value="Chordin"/>
    <property type="match status" value="1"/>
</dbReference>
<evidence type="ECO:0000313" key="9">
    <source>
        <dbReference type="EMBL" id="CAG9764348.1"/>
    </source>
</evidence>
<dbReference type="GO" id="GO:0005615">
    <property type="term" value="C:extracellular space"/>
    <property type="evidence" value="ECO:0007669"/>
    <property type="project" value="TreeGrafter"/>
</dbReference>
<keyword evidence="3" id="KW-0217">Developmental protein</keyword>
<evidence type="ECO:0000259" key="8">
    <source>
        <dbReference type="PROSITE" id="PS01208"/>
    </source>
</evidence>
<dbReference type="GO" id="GO:0009953">
    <property type="term" value="P:dorsal/ventral pattern formation"/>
    <property type="evidence" value="ECO:0007669"/>
    <property type="project" value="TreeGrafter"/>
</dbReference>
<dbReference type="PANTHER" id="PTHR46526">
    <property type="entry name" value="CHORDIN"/>
    <property type="match status" value="1"/>
</dbReference>
<keyword evidence="10" id="KW-1185">Reference proteome</keyword>
<feature type="chain" id="PRO_5040234111" description="VWFC domain-containing protein" evidence="7">
    <location>
        <begin position="23"/>
        <end position="895"/>
    </location>
</feature>
<evidence type="ECO:0000256" key="7">
    <source>
        <dbReference type="SAM" id="SignalP"/>
    </source>
</evidence>
<name>A0A9N9QMW4_9CUCU</name>
<evidence type="ECO:0000256" key="3">
    <source>
        <dbReference type="ARBA" id="ARBA00022473"/>
    </source>
</evidence>
<evidence type="ECO:0000313" key="10">
    <source>
        <dbReference type="Proteomes" id="UP001152799"/>
    </source>
</evidence>
<feature type="signal peptide" evidence="7">
    <location>
        <begin position="1"/>
        <end position="22"/>
    </location>
</feature>
<dbReference type="InterPro" id="IPR010895">
    <property type="entry name" value="CHRD"/>
</dbReference>
<comment type="similarity">
    <text evidence="2">Belongs to the chordin family.</text>
</comment>
<gene>
    <name evidence="9" type="ORF">CEUTPL_LOCUS4988</name>
</gene>
<organism evidence="9 10">
    <name type="scientific">Ceutorhynchus assimilis</name>
    <name type="common">cabbage seed weevil</name>
    <dbReference type="NCBI Taxonomy" id="467358"/>
    <lineage>
        <taxon>Eukaryota</taxon>
        <taxon>Metazoa</taxon>
        <taxon>Ecdysozoa</taxon>
        <taxon>Arthropoda</taxon>
        <taxon>Hexapoda</taxon>
        <taxon>Insecta</taxon>
        <taxon>Pterygota</taxon>
        <taxon>Neoptera</taxon>
        <taxon>Endopterygota</taxon>
        <taxon>Coleoptera</taxon>
        <taxon>Polyphaga</taxon>
        <taxon>Cucujiformia</taxon>
        <taxon>Curculionidae</taxon>
        <taxon>Ceutorhynchinae</taxon>
        <taxon>Ceutorhynchus</taxon>
    </lineage>
</organism>
<dbReference type="InterPro" id="IPR001007">
    <property type="entry name" value="VWF_dom"/>
</dbReference>
<dbReference type="GO" id="GO:0048731">
    <property type="term" value="P:system development"/>
    <property type="evidence" value="ECO:0007669"/>
    <property type="project" value="UniProtKB-ARBA"/>
</dbReference>
<proteinExistence type="inferred from homology"/>
<keyword evidence="4" id="KW-0964">Secreted</keyword>
<accession>A0A9N9QMW4</accession>
<protein>
    <recommendedName>
        <fullName evidence="8">VWFC domain-containing protein</fullName>
    </recommendedName>
</protein>
<dbReference type="InterPro" id="IPR052278">
    <property type="entry name" value="Chordin-like_regulators"/>
</dbReference>
<dbReference type="SMART" id="SM00214">
    <property type="entry name" value="VWC"/>
    <property type="match status" value="2"/>
</dbReference>
<dbReference type="PANTHER" id="PTHR46526:SF1">
    <property type="entry name" value="CHORDIN"/>
    <property type="match status" value="1"/>
</dbReference>
<feature type="domain" description="VWFC" evidence="8">
    <location>
        <begin position="668"/>
        <end position="706"/>
    </location>
</feature>
<dbReference type="PROSITE" id="PS01208">
    <property type="entry name" value="VWFC_1"/>
    <property type="match status" value="1"/>
</dbReference>